<dbReference type="GO" id="GO:0047631">
    <property type="term" value="F:ADP-ribose diphosphatase activity"/>
    <property type="evidence" value="ECO:0007669"/>
    <property type="project" value="UniProtKB-EC"/>
</dbReference>
<gene>
    <name evidence="4" type="ORF">J2S77_000503</name>
</gene>
<evidence type="ECO:0000259" key="3">
    <source>
        <dbReference type="PROSITE" id="PS51462"/>
    </source>
</evidence>
<evidence type="ECO:0000256" key="1">
    <source>
        <dbReference type="ARBA" id="ARBA00001946"/>
    </source>
</evidence>
<dbReference type="Proteomes" id="UP001224359">
    <property type="component" value="Unassembled WGS sequence"/>
</dbReference>
<dbReference type="PROSITE" id="PS51462">
    <property type="entry name" value="NUDIX"/>
    <property type="match status" value="1"/>
</dbReference>
<reference evidence="4 5" key="1">
    <citation type="submission" date="2023-07" db="EMBL/GenBank/DDBJ databases">
        <title>Genomic Encyclopedia of Type Strains, Phase IV (KMG-IV): sequencing the most valuable type-strain genomes for metagenomic binning, comparative biology and taxonomic classification.</title>
        <authorList>
            <person name="Goeker M."/>
        </authorList>
    </citation>
    <scope>NUCLEOTIDE SEQUENCE [LARGE SCALE GENOMIC DNA]</scope>
    <source>
        <strain evidence="4 5">DSM 16460</strain>
    </source>
</reference>
<dbReference type="EC" id="3.6.1.13" evidence="4"/>
<comment type="caution">
    <text evidence="4">The sequence shown here is derived from an EMBL/GenBank/DDBJ whole genome shotgun (WGS) entry which is preliminary data.</text>
</comment>
<dbReference type="InterPro" id="IPR020084">
    <property type="entry name" value="NUDIX_hydrolase_CS"/>
</dbReference>
<feature type="domain" description="Nudix hydrolase" evidence="3">
    <location>
        <begin position="40"/>
        <end position="171"/>
    </location>
</feature>
<dbReference type="RefSeq" id="WP_306974339.1">
    <property type="nucleotide sequence ID" value="NZ_JAUSTQ010000002.1"/>
</dbReference>
<dbReference type="PROSITE" id="PS00893">
    <property type="entry name" value="NUDIX_BOX"/>
    <property type="match status" value="1"/>
</dbReference>
<comment type="cofactor">
    <cofactor evidence="1">
        <name>Mg(2+)</name>
        <dbReference type="ChEBI" id="CHEBI:18420"/>
    </cofactor>
</comment>
<dbReference type="PANTHER" id="PTHR11839:SF18">
    <property type="entry name" value="NUDIX HYDROLASE DOMAIN-CONTAINING PROTEIN"/>
    <property type="match status" value="1"/>
</dbReference>
<dbReference type="Gene3D" id="3.90.79.10">
    <property type="entry name" value="Nucleoside Triphosphate Pyrophosphohydrolase"/>
    <property type="match status" value="1"/>
</dbReference>
<protein>
    <submittedName>
        <fullName evidence="4">ADP-ribose pyrophosphatase</fullName>
        <ecNumber evidence="4">3.6.1.13</ecNumber>
    </submittedName>
</protein>
<evidence type="ECO:0000313" key="4">
    <source>
        <dbReference type="EMBL" id="MDQ0158547.1"/>
    </source>
</evidence>
<sequence>MSKFFEKTIHTESIYKGKVINVDVEDVELPDGQVSKRELVRHPGAVGILALTDEGRIVMVEQYRKALGKSIIEIPAGKLEEGEEPKITANRELEEETGYQANQLDYLVSYYTSPGFADEIIYLYQATGLNLLEQRPDMDEDEFVDLIEVTVEEALDLVKMERIHDAKTIQAIYYVMVERLKGE</sequence>
<evidence type="ECO:0000256" key="2">
    <source>
        <dbReference type="ARBA" id="ARBA00022801"/>
    </source>
</evidence>
<dbReference type="SUPFAM" id="SSF55811">
    <property type="entry name" value="Nudix"/>
    <property type="match status" value="1"/>
</dbReference>
<evidence type="ECO:0000313" key="5">
    <source>
        <dbReference type="Proteomes" id="UP001224359"/>
    </source>
</evidence>
<dbReference type="Pfam" id="PF00293">
    <property type="entry name" value="NUDIX"/>
    <property type="match status" value="1"/>
</dbReference>
<accession>A0ABT9VC46</accession>
<keyword evidence="5" id="KW-1185">Reference proteome</keyword>
<keyword evidence="2 4" id="KW-0378">Hydrolase</keyword>
<dbReference type="InterPro" id="IPR015797">
    <property type="entry name" value="NUDIX_hydrolase-like_dom_sf"/>
</dbReference>
<name>A0ABT9VC46_9BACI</name>
<dbReference type="InterPro" id="IPR000086">
    <property type="entry name" value="NUDIX_hydrolase_dom"/>
</dbReference>
<dbReference type="PANTHER" id="PTHR11839">
    <property type="entry name" value="UDP/ADP-SUGAR PYROPHOSPHATASE"/>
    <property type="match status" value="1"/>
</dbReference>
<organism evidence="4 5">
    <name type="scientific">Alkalibacillus salilacus</name>
    <dbReference type="NCBI Taxonomy" id="284582"/>
    <lineage>
        <taxon>Bacteria</taxon>
        <taxon>Bacillati</taxon>
        <taxon>Bacillota</taxon>
        <taxon>Bacilli</taxon>
        <taxon>Bacillales</taxon>
        <taxon>Bacillaceae</taxon>
        <taxon>Alkalibacillus</taxon>
    </lineage>
</organism>
<proteinExistence type="predicted"/>
<dbReference type="EMBL" id="JAUSTQ010000002">
    <property type="protein sequence ID" value="MDQ0158547.1"/>
    <property type="molecule type" value="Genomic_DNA"/>
</dbReference>